<dbReference type="EMBL" id="JARSFG010000013">
    <property type="protein sequence ID" value="MEC1178739.1"/>
    <property type="molecule type" value="Genomic_DNA"/>
</dbReference>
<dbReference type="AlphaFoldDB" id="A0AAW9NSN4"/>
<keyword evidence="2" id="KW-1185">Reference proteome</keyword>
<sequence length="164" mass="17674">MGGIKSVAKLISTIKKEELTAEQLQAQKLEDLKQLVTENEDAVKQIFTILTELNDIGALEAASKLIEAKEEVAHIALGQLTRKPITNIMNNLMGVAGALSDMDPATTTKLIEALNSGLDEGNKAVEADEKIGVLQLMKQLKDPDVNRAVNFGVHFLKGLGKGLK</sequence>
<dbReference type="PANTHER" id="PTHR38433:SF1">
    <property type="entry name" value="DUF1641 DOMAIN-CONTAINING PROTEIN"/>
    <property type="match status" value="1"/>
</dbReference>
<dbReference type="Proteomes" id="UP001344888">
    <property type="component" value="Unassembled WGS sequence"/>
</dbReference>
<dbReference type="PANTHER" id="PTHR38433">
    <property type="match status" value="1"/>
</dbReference>
<accession>A0AAW9NSN4</accession>
<evidence type="ECO:0000313" key="1">
    <source>
        <dbReference type="EMBL" id="MEC1178739.1"/>
    </source>
</evidence>
<organism evidence="1 2">
    <name type="scientific">Metasolibacillus meyeri</name>
    <dbReference type="NCBI Taxonomy" id="1071052"/>
    <lineage>
        <taxon>Bacteria</taxon>
        <taxon>Bacillati</taxon>
        <taxon>Bacillota</taxon>
        <taxon>Bacilli</taxon>
        <taxon>Bacillales</taxon>
        <taxon>Caryophanaceae</taxon>
        <taxon>Metasolibacillus</taxon>
    </lineage>
</organism>
<gene>
    <name evidence="1" type="ORF">P9B03_09615</name>
</gene>
<evidence type="ECO:0000313" key="2">
    <source>
        <dbReference type="Proteomes" id="UP001344888"/>
    </source>
</evidence>
<name>A0AAW9NSN4_9BACL</name>
<protein>
    <submittedName>
        <fullName evidence="1">DUF1641 domain-containing protein</fullName>
    </submittedName>
</protein>
<proteinExistence type="predicted"/>
<comment type="caution">
    <text evidence="1">The sequence shown here is derived from an EMBL/GenBank/DDBJ whole genome shotgun (WGS) entry which is preliminary data.</text>
</comment>
<reference evidence="1 2" key="1">
    <citation type="submission" date="2023-03" db="EMBL/GenBank/DDBJ databases">
        <title>Bacillus Genome Sequencing.</title>
        <authorList>
            <person name="Dunlap C."/>
        </authorList>
    </citation>
    <scope>NUCLEOTIDE SEQUENCE [LARGE SCALE GENOMIC DNA]</scope>
    <source>
        <strain evidence="1 2">B-59205</strain>
    </source>
</reference>
<dbReference type="Pfam" id="PF07849">
    <property type="entry name" value="DUF1641"/>
    <property type="match status" value="1"/>
</dbReference>
<dbReference type="InterPro" id="IPR012440">
    <property type="entry name" value="DUF1641"/>
</dbReference>